<feature type="transmembrane region" description="Helical" evidence="9">
    <location>
        <begin position="233"/>
        <end position="254"/>
    </location>
</feature>
<name>A0A814K6X5_9BILA</name>
<feature type="transmembrane region" description="Helical" evidence="9">
    <location>
        <begin position="95"/>
        <end position="114"/>
    </location>
</feature>
<dbReference type="SUPFAM" id="SSF81321">
    <property type="entry name" value="Family A G protein-coupled receptor-like"/>
    <property type="match status" value="1"/>
</dbReference>
<evidence type="ECO:0000256" key="4">
    <source>
        <dbReference type="ARBA" id="ARBA00022989"/>
    </source>
</evidence>
<protein>
    <recommendedName>
        <fullName evidence="10">G-protein coupled receptors family 1 profile domain-containing protein</fullName>
    </recommendedName>
</protein>
<feature type="transmembrane region" description="Helical" evidence="9">
    <location>
        <begin position="30"/>
        <end position="51"/>
    </location>
</feature>
<evidence type="ECO:0000256" key="3">
    <source>
        <dbReference type="ARBA" id="ARBA00022692"/>
    </source>
</evidence>
<evidence type="ECO:0000313" key="13">
    <source>
        <dbReference type="Proteomes" id="UP000663864"/>
    </source>
</evidence>
<feature type="transmembrane region" description="Helical" evidence="9">
    <location>
        <begin position="188"/>
        <end position="212"/>
    </location>
</feature>
<accession>A0A814K6X5</accession>
<evidence type="ECO:0000256" key="9">
    <source>
        <dbReference type="SAM" id="Phobius"/>
    </source>
</evidence>
<feature type="transmembrane region" description="Helical" evidence="9">
    <location>
        <begin position="63"/>
        <end position="83"/>
    </location>
</feature>
<evidence type="ECO:0000256" key="7">
    <source>
        <dbReference type="ARBA" id="ARBA00023170"/>
    </source>
</evidence>
<keyword evidence="2" id="KW-1003">Cell membrane</keyword>
<keyword evidence="5" id="KW-0297">G-protein coupled receptor</keyword>
<dbReference type="PROSITE" id="PS00237">
    <property type="entry name" value="G_PROTEIN_RECEP_F1_1"/>
    <property type="match status" value="1"/>
</dbReference>
<evidence type="ECO:0000256" key="2">
    <source>
        <dbReference type="ARBA" id="ARBA00022475"/>
    </source>
</evidence>
<comment type="caution">
    <text evidence="11">The sequence shown here is derived from an EMBL/GenBank/DDBJ whole genome shotgun (WGS) entry which is preliminary data.</text>
</comment>
<feature type="domain" description="G-protein coupled receptors family 1 profile" evidence="10">
    <location>
        <begin position="64"/>
        <end position="292"/>
    </location>
</feature>
<keyword evidence="8" id="KW-0807">Transducer</keyword>
<dbReference type="CDD" id="cd00637">
    <property type="entry name" value="7tm_classA_rhodopsin-like"/>
    <property type="match status" value="1"/>
</dbReference>
<dbReference type="Proteomes" id="UP000663836">
    <property type="component" value="Unassembled WGS sequence"/>
</dbReference>
<dbReference type="PROSITE" id="PS50262">
    <property type="entry name" value="G_PROTEIN_RECEP_F1_2"/>
    <property type="match status" value="1"/>
</dbReference>
<dbReference type="EMBL" id="CAJOBD010001520">
    <property type="protein sequence ID" value="CAF3808080.1"/>
    <property type="molecule type" value="Genomic_DNA"/>
</dbReference>
<evidence type="ECO:0000313" key="12">
    <source>
        <dbReference type="EMBL" id="CAF3808080.1"/>
    </source>
</evidence>
<dbReference type="EMBL" id="CAJNOT010000660">
    <property type="protein sequence ID" value="CAF1048537.1"/>
    <property type="molecule type" value="Genomic_DNA"/>
</dbReference>
<organism evidence="11 13">
    <name type="scientific">Rotaria sordida</name>
    <dbReference type="NCBI Taxonomy" id="392033"/>
    <lineage>
        <taxon>Eukaryota</taxon>
        <taxon>Metazoa</taxon>
        <taxon>Spiralia</taxon>
        <taxon>Gnathifera</taxon>
        <taxon>Rotifera</taxon>
        <taxon>Eurotatoria</taxon>
        <taxon>Bdelloidea</taxon>
        <taxon>Philodinida</taxon>
        <taxon>Philodinidae</taxon>
        <taxon>Rotaria</taxon>
    </lineage>
</organism>
<feature type="transmembrane region" description="Helical" evidence="9">
    <location>
        <begin position="135"/>
        <end position="158"/>
    </location>
</feature>
<feature type="transmembrane region" description="Helical" evidence="9">
    <location>
        <begin position="274"/>
        <end position="296"/>
    </location>
</feature>
<keyword evidence="3 9" id="KW-0812">Transmembrane</keyword>
<dbReference type="PANTHER" id="PTHR24249">
    <property type="entry name" value="HISTAMINE RECEPTOR-RELATED G-PROTEIN COUPLED RECEPTOR"/>
    <property type="match status" value="1"/>
</dbReference>
<evidence type="ECO:0000313" key="11">
    <source>
        <dbReference type="EMBL" id="CAF1048537.1"/>
    </source>
</evidence>
<reference evidence="11" key="1">
    <citation type="submission" date="2021-02" db="EMBL/GenBank/DDBJ databases">
        <authorList>
            <person name="Nowell W R."/>
        </authorList>
    </citation>
    <scope>NUCLEOTIDE SEQUENCE</scope>
</reference>
<comment type="subcellular location">
    <subcellularLocation>
        <location evidence="1">Cell membrane</location>
        <topology evidence="1">Multi-pass membrane protein</topology>
    </subcellularLocation>
</comment>
<proteinExistence type="predicted"/>
<evidence type="ECO:0000256" key="8">
    <source>
        <dbReference type="ARBA" id="ARBA00023224"/>
    </source>
</evidence>
<keyword evidence="7" id="KW-0675">Receptor</keyword>
<evidence type="ECO:0000256" key="1">
    <source>
        <dbReference type="ARBA" id="ARBA00004651"/>
    </source>
</evidence>
<evidence type="ECO:0000256" key="5">
    <source>
        <dbReference type="ARBA" id="ARBA00023040"/>
    </source>
</evidence>
<evidence type="ECO:0000256" key="6">
    <source>
        <dbReference type="ARBA" id="ARBA00023136"/>
    </source>
</evidence>
<dbReference type="GO" id="GO:0005886">
    <property type="term" value="C:plasma membrane"/>
    <property type="evidence" value="ECO:0007669"/>
    <property type="project" value="UniProtKB-SubCell"/>
</dbReference>
<evidence type="ECO:0000259" key="10">
    <source>
        <dbReference type="PROSITE" id="PS50262"/>
    </source>
</evidence>
<keyword evidence="4 9" id="KW-1133">Transmembrane helix</keyword>
<gene>
    <name evidence="12" type="ORF">JBS370_LOCUS15702</name>
    <name evidence="11" type="ORF">ZHD862_LOCUS14930</name>
</gene>
<dbReference type="GO" id="GO:0004930">
    <property type="term" value="F:G protein-coupled receptor activity"/>
    <property type="evidence" value="ECO:0007669"/>
    <property type="project" value="UniProtKB-KW"/>
</dbReference>
<sequence length="341" mass="39870">MEVNTSNESTETSYNDNPFMMPLFERNVKFYVLLTLQIPSICCTIFMLCYFKWGRLHSQIYGILIIINGLIVIIELPITLIFLHEEAIPSENICSAWITLNYSLFFLSIALMAWTSIERYLFIYHERVITKHYVLLHYGPIGCIVLYGPLFYLSSIVWHTCQPFYDVHRYVCGGACYQFELALGLIDWIGNVLSTVFITFIINIIIIMRHLVQKHRMKRAVVSINRTQQWRRSLKLSAQLIAASLLYIIGWIPYTTIGLIQIFENTQELSYLLSTYFVYVPYIQTLFLPIICLLFMPDMKHKLHSLFTESYFGKIFGHKNRVQIIMNQTNIVTGRPPLINQ</sequence>
<dbReference type="InterPro" id="IPR017452">
    <property type="entry name" value="GPCR_Rhodpsn_7TM"/>
</dbReference>
<dbReference type="Gene3D" id="1.20.1070.10">
    <property type="entry name" value="Rhodopsin 7-helix transmembrane proteins"/>
    <property type="match status" value="1"/>
</dbReference>
<dbReference type="AlphaFoldDB" id="A0A814K6X5"/>
<dbReference type="Proteomes" id="UP000663864">
    <property type="component" value="Unassembled WGS sequence"/>
</dbReference>
<keyword evidence="6 9" id="KW-0472">Membrane</keyword>
<dbReference type="Pfam" id="PF00001">
    <property type="entry name" value="7tm_1"/>
    <property type="match status" value="1"/>
</dbReference>
<dbReference type="InterPro" id="IPR050569">
    <property type="entry name" value="TAAR"/>
</dbReference>
<dbReference type="InterPro" id="IPR000276">
    <property type="entry name" value="GPCR_Rhodpsn"/>
</dbReference>